<dbReference type="EMBL" id="JASCZI010030743">
    <property type="protein sequence ID" value="MED6124603.1"/>
    <property type="molecule type" value="Genomic_DNA"/>
</dbReference>
<feature type="compositionally biased region" description="Polar residues" evidence="1">
    <location>
        <begin position="110"/>
        <end position="120"/>
    </location>
</feature>
<organism evidence="2 3">
    <name type="scientific">Stylosanthes scabra</name>
    <dbReference type="NCBI Taxonomy" id="79078"/>
    <lineage>
        <taxon>Eukaryota</taxon>
        <taxon>Viridiplantae</taxon>
        <taxon>Streptophyta</taxon>
        <taxon>Embryophyta</taxon>
        <taxon>Tracheophyta</taxon>
        <taxon>Spermatophyta</taxon>
        <taxon>Magnoliopsida</taxon>
        <taxon>eudicotyledons</taxon>
        <taxon>Gunneridae</taxon>
        <taxon>Pentapetalae</taxon>
        <taxon>rosids</taxon>
        <taxon>fabids</taxon>
        <taxon>Fabales</taxon>
        <taxon>Fabaceae</taxon>
        <taxon>Papilionoideae</taxon>
        <taxon>50 kb inversion clade</taxon>
        <taxon>dalbergioids sensu lato</taxon>
        <taxon>Dalbergieae</taxon>
        <taxon>Pterocarpus clade</taxon>
        <taxon>Stylosanthes</taxon>
    </lineage>
</organism>
<protein>
    <submittedName>
        <fullName evidence="2">Uncharacterized protein</fullName>
    </submittedName>
</protein>
<feature type="compositionally biased region" description="Polar residues" evidence="1">
    <location>
        <begin position="90"/>
        <end position="102"/>
    </location>
</feature>
<feature type="region of interest" description="Disordered" evidence="1">
    <location>
        <begin position="90"/>
        <end position="181"/>
    </location>
</feature>
<evidence type="ECO:0000313" key="3">
    <source>
        <dbReference type="Proteomes" id="UP001341840"/>
    </source>
</evidence>
<evidence type="ECO:0000256" key="1">
    <source>
        <dbReference type="SAM" id="MobiDB-lite"/>
    </source>
</evidence>
<name>A0ABU6RKJ4_9FABA</name>
<reference evidence="2 3" key="1">
    <citation type="journal article" date="2023" name="Plants (Basel)">
        <title>Bridging the Gap: Combining Genomics and Transcriptomics Approaches to Understand Stylosanthes scabra, an Orphan Legume from the Brazilian Caatinga.</title>
        <authorList>
            <person name="Ferreira-Neto J.R.C."/>
            <person name="da Silva M.D."/>
            <person name="Binneck E."/>
            <person name="de Melo N.F."/>
            <person name="da Silva R.H."/>
            <person name="de Melo A.L.T.M."/>
            <person name="Pandolfi V."/>
            <person name="Bustamante F.O."/>
            <person name="Brasileiro-Vidal A.C."/>
            <person name="Benko-Iseppon A.M."/>
        </authorList>
    </citation>
    <scope>NUCLEOTIDE SEQUENCE [LARGE SCALE GENOMIC DNA]</scope>
    <source>
        <tissue evidence="2">Leaves</tissue>
    </source>
</reference>
<accession>A0ABU6RKJ4</accession>
<gene>
    <name evidence="2" type="ORF">PIB30_060465</name>
</gene>
<feature type="region of interest" description="Disordered" evidence="1">
    <location>
        <begin position="50"/>
        <end position="75"/>
    </location>
</feature>
<feature type="compositionally biased region" description="Polar residues" evidence="1">
    <location>
        <begin position="58"/>
        <end position="75"/>
    </location>
</feature>
<evidence type="ECO:0000313" key="2">
    <source>
        <dbReference type="EMBL" id="MED6124603.1"/>
    </source>
</evidence>
<comment type="caution">
    <text evidence="2">The sequence shown here is derived from an EMBL/GenBank/DDBJ whole genome shotgun (WGS) entry which is preliminary data.</text>
</comment>
<sequence>MNPIVEFSKPQLSSQIQIQISSSNKIPKAAKIPDPNHIEAQIQTHRKIEEDKSDLEFQLQQQEAKSTSIPDQMTKVSNTKVEIQFQQQQILDSKQQEVTGSWNDRDRGSESTTTKASKLTISRGEGTRSSTGASGGNSSVPVSSGTKDGAVVKGKVNHTNLQLARAKMVTRPPPKPSNRESHMVALGEASTAVIRIEGVIEAADEWFSAVRGSAPLWPAKGAKNAVSASA</sequence>
<dbReference type="Proteomes" id="UP001341840">
    <property type="component" value="Unassembled WGS sequence"/>
</dbReference>
<keyword evidence="3" id="KW-1185">Reference proteome</keyword>
<proteinExistence type="predicted"/>
<feature type="compositionally biased region" description="Low complexity" evidence="1">
    <location>
        <begin position="136"/>
        <end position="145"/>
    </location>
</feature>